<dbReference type="EMBL" id="AP026562">
    <property type="protein sequence ID" value="BDP44416.1"/>
    <property type="molecule type" value="Genomic_DNA"/>
</dbReference>
<organism evidence="1 2">
    <name type="scientific">Deinococcus aetherius</name>
    <dbReference type="NCBI Taxonomy" id="200252"/>
    <lineage>
        <taxon>Bacteria</taxon>
        <taxon>Thermotogati</taxon>
        <taxon>Deinococcota</taxon>
        <taxon>Deinococci</taxon>
        <taxon>Deinococcales</taxon>
        <taxon>Deinococcaceae</taxon>
        <taxon>Deinococcus</taxon>
    </lineage>
</organism>
<accession>A0ABM8AKQ8</accession>
<dbReference type="Proteomes" id="UP001064971">
    <property type="component" value="Plasmid pDAETH-2"/>
</dbReference>
<dbReference type="RefSeq" id="WP_264778255.1">
    <property type="nucleotide sequence ID" value="NZ_AP026562.1"/>
</dbReference>
<proteinExistence type="predicted"/>
<name>A0ABM8AKQ8_9DEIO</name>
<protein>
    <recommendedName>
        <fullName evidence="3">PASTA domain-containing protein</fullName>
    </recommendedName>
</protein>
<reference evidence="1" key="1">
    <citation type="submission" date="2022-07" db="EMBL/GenBank/DDBJ databases">
        <title>Complete Genome Sequence of the Radioresistant Bacterium Deinococcus aetherius ST0316, Isolated from the Air Dust collected in Lower Stratosphere above Japan.</title>
        <authorList>
            <person name="Satoh K."/>
            <person name="Hagiwara K."/>
            <person name="Katsumata K."/>
            <person name="Kubo A."/>
            <person name="Yokobori S."/>
            <person name="Yamagishi A."/>
            <person name="Oono Y."/>
            <person name="Narumi I."/>
        </authorList>
    </citation>
    <scope>NUCLEOTIDE SEQUENCE</scope>
    <source>
        <strain evidence="1">ST0316</strain>
        <plasmid evidence="1">pDAETH-2</plasmid>
    </source>
</reference>
<evidence type="ECO:0000313" key="2">
    <source>
        <dbReference type="Proteomes" id="UP001064971"/>
    </source>
</evidence>
<evidence type="ECO:0008006" key="3">
    <source>
        <dbReference type="Google" id="ProtNLM"/>
    </source>
</evidence>
<gene>
    <name evidence="1" type="ORF">DAETH_43850</name>
</gene>
<keyword evidence="2" id="KW-1185">Reference proteome</keyword>
<dbReference type="Gene3D" id="3.30.70.1060">
    <property type="entry name" value="Dimeric alpha+beta barrel"/>
    <property type="match status" value="1"/>
</dbReference>
<sequence>MRDAGAFVYEAGVSPANAVRMVQVRNGQVSVQPRPVAGAGEVVAGLSIVEM</sequence>
<evidence type="ECO:0000313" key="1">
    <source>
        <dbReference type="EMBL" id="BDP44416.1"/>
    </source>
</evidence>
<keyword evidence="1" id="KW-0614">Plasmid</keyword>
<geneLocation type="plasmid" evidence="1 2">
    <name>pDAETH-2</name>
</geneLocation>